<evidence type="ECO:0000313" key="2">
    <source>
        <dbReference type="Proteomes" id="UP001638806"/>
    </source>
</evidence>
<organism evidence="1 2">
    <name type="scientific">Purpureocillium lilacinum</name>
    <name type="common">Paecilomyces lilacinus</name>
    <dbReference type="NCBI Taxonomy" id="33203"/>
    <lineage>
        <taxon>Eukaryota</taxon>
        <taxon>Fungi</taxon>
        <taxon>Dikarya</taxon>
        <taxon>Ascomycota</taxon>
        <taxon>Pezizomycotina</taxon>
        <taxon>Sordariomycetes</taxon>
        <taxon>Hypocreomycetidae</taxon>
        <taxon>Hypocreales</taxon>
        <taxon>Ophiocordycipitaceae</taxon>
        <taxon>Purpureocillium</taxon>
    </lineage>
</organism>
<protein>
    <submittedName>
        <fullName evidence="1">Uncharacterized protein</fullName>
    </submittedName>
</protein>
<evidence type="ECO:0000313" key="1">
    <source>
        <dbReference type="EMBL" id="KAL3961875.1"/>
    </source>
</evidence>
<dbReference type="Proteomes" id="UP001638806">
    <property type="component" value="Unassembled WGS sequence"/>
</dbReference>
<dbReference type="EMBL" id="JBGNUJ010000003">
    <property type="protein sequence ID" value="KAL3961875.1"/>
    <property type="molecule type" value="Genomic_DNA"/>
</dbReference>
<proteinExistence type="predicted"/>
<reference evidence="1" key="1">
    <citation type="submission" date="2024-12" db="EMBL/GenBank/DDBJ databases">
        <title>Comparative genomics and development of molecular markers within Purpureocillium lilacinum and among Purpureocillium species.</title>
        <authorList>
            <person name="Yeh Z.-Y."/>
            <person name="Ni N.-T."/>
            <person name="Lo P.-H."/>
            <person name="Mushyakhwo K."/>
            <person name="Lin C.-F."/>
            <person name="Nai Y.-S."/>
        </authorList>
    </citation>
    <scope>NUCLEOTIDE SEQUENCE</scope>
    <source>
        <strain evidence="1">NCHU-NPUST-175</strain>
    </source>
</reference>
<accession>A0ACC4DZR6</accession>
<keyword evidence="2" id="KW-1185">Reference proteome</keyword>
<gene>
    <name evidence="1" type="ORF">ACCO45_003398</name>
</gene>
<sequence length="190" mass="19924">MRDVARRLLGHPLPIPPAHALAPPEAMSAALFAGWPAWAWRGINGHVSGSSGAHPPRRPAIGARAAQFDSCLGCIASSPSCSTVPAPGSEHPCRPETKPIPWHHPRFTLIALLISRPLSNLRSWIGPCREVALALYNCPVAGGGAVTLTNRAASQRLPPVACPVGLWPSAPGKDELSPTRLAAASQPPRP</sequence>
<comment type="caution">
    <text evidence="1">The sequence shown here is derived from an EMBL/GenBank/DDBJ whole genome shotgun (WGS) entry which is preliminary data.</text>
</comment>
<name>A0ACC4DZR6_PURLI</name>